<sequence length="53" mass="5764">MGKGDLAAQTEPVLKNIQTILEICGATFGQVVKMTIYLVQGQIRGWALGYPKI</sequence>
<accession>A0ABW3QBR3</accession>
<dbReference type="GO" id="GO:0016787">
    <property type="term" value="F:hydrolase activity"/>
    <property type="evidence" value="ECO:0007669"/>
    <property type="project" value="UniProtKB-KW"/>
</dbReference>
<evidence type="ECO:0000313" key="2">
    <source>
        <dbReference type="Proteomes" id="UP001597116"/>
    </source>
</evidence>
<dbReference type="Pfam" id="PF01042">
    <property type="entry name" value="Ribonuc_L-PSP"/>
    <property type="match status" value="1"/>
</dbReference>
<proteinExistence type="predicted"/>
<dbReference type="CDD" id="cd00448">
    <property type="entry name" value="YjgF_YER057c_UK114_family"/>
    <property type="match status" value="1"/>
</dbReference>
<dbReference type="EMBL" id="JBHTLP010000021">
    <property type="protein sequence ID" value="MFD1144174.1"/>
    <property type="molecule type" value="Genomic_DNA"/>
</dbReference>
<gene>
    <name evidence="1" type="ORF">ACFQ4C_23820</name>
</gene>
<dbReference type="SUPFAM" id="SSF55298">
    <property type="entry name" value="YjgF-like"/>
    <property type="match status" value="1"/>
</dbReference>
<dbReference type="InterPro" id="IPR006175">
    <property type="entry name" value="YjgF/YER057c/UK114"/>
</dbReference>
<dbReference type="Gene3D" id="3.30.1330.40">
    <property type="entry name" value="RutC-like"/>
    <property type="match status" value="1"/>
</dbReference>
<keyword evidence="2" id="KW-1185">Reference proteome</keyword>
<name>A0ABW3QBR3_9BACT</name>
<comment type="caution">
    <text evidence="1">The sequence shown here is derived from an EMBL/GenBank/DDBJ whole genome shotgun (WGS) entry which is preliminary data.</text>
</comment>
<organism evidence="1 2">
    <name type="scientific">Larkinella insperata</name>
    <dbReference type="NCBI Taxonomy" id="332158"/>
    <lineage>
        <taxon>Bacteria</taxon>
        <taxon>Pseudomonadati</taxon>
        <taxon>Bacteroidota</taxon>
        <taxon>Cytophagia</taxon>
        <taxon>Cytophagales</taxon>
        <taxon>Spirosomataceae</taxon>
        <taxon>Larkinella</taxon>
    </lineage>
</organism>
<protein>
    <submittedName>
        <fullName evidence="1">RidA family protein</fullName>
        <ecNumber evidence="1">3.5.-.-</ecNumber>
    </submittedName>
</protein>
<dbReference type="InterPro" id="IPR035959">
    <property type="entry name" value="RutC-like_sf"/>
</dbReference>
<dbReference type="Proteomes" id="UP001597116">
    <property type="component" value="Unassembled WGS sequence"/>
</dbReference>
<keyword evidence="1" id="KW-0378">Hydrolase</keyword>
<reference evidence="2" key="1">
    <citation type="journal article" date="2019" name="Int. J. Syst. Evol. Microbiol.">
        <title>The Global Catalogue of Microorganisms (GCM) 10K type strain sequencing project: providing services to taxonomists for standard genome sequencing and annotation.</title>
        <authorList>
            <consortium name="The Broad Institute Genomics Platform"/>
            <consortium name="The Broad Institute Genome Sequencing Center for Infectious Disease"/>
            <person name="Wu L."/>
            <person name="Ma J."/>
        </authorList>
    </citation>
    <scope>NUCLEOTIDE SEQUENCE [LARGE SCALE GENOMIC DNA]</scope>
    <source>
        <strain evidence="2">CCUG 55608</strain>
    </source>
</reference>
<evidence type="ECO:0000313" key="1">
    <source>
        <dbReference type="EMBL" id="MFD1144174.1"/>
    </source>
</evidence>
<dbReference type="RefSeq" id="WP_379885146.1">
    <property type="nucleotide sequence ID" value="NZ_JBHTLP010000021.1"/>
</dbReference>
<dbReference type="EC" id="3.5.-.-" evidence="1"/>